<reference evidence="1 2" key="1">
    <citation type="submission" date="2019-01" db="EMBL/GenBank/DDBJ databases">
        <title>Sequencing the genomes of 1000 actinobacteria strains.</title>
        <authorList>
            <person name="Klenk H.-P."/>
        </authorList>
    </citation>
    <scope>NUCLEOTIDE SEQUENCE [LARGE SCALE GENOMIC DNA]</scope>
    <source>
        <strain evidence="1 2">DSM 43925</strain>
    </source>
</reference>
<organism evidence="1 2">
    <name type="scientific">Nonomuraea polychroma</name>
    <dbReference type="NCBI Taxonomy" id="46176"/>
    <lineage>
        <taxon>Bacteria</taxon>
        <taxon>Bacillati</taxon>
        <taxon>Actinomycetota</taxon>
        <taxon>Actinomycetes</taxon>
        <taxon>Streptosporangiales</taxon>
        <taxon>Streptosporangiaceae</taxon>
        <taxon>Nonomuraea</taxon>
    </lineage>
</organism>
<name>A0A438M585_9ACTN</name>
<gene>
    <name evidence="1" type="ORF">EDD27_3168</name>
</gene>
<sequence>MPDLGVLVSGEEDCCIRRLPGSQEQATRGGKHGFAGQRQGFRGGWQAASKELIARRILSRGGNDLCQVAARRNMPHVLKEIVTL</sequence>
<keyword evidence="2" id="KW-1185">Reference proteome</keyword>
<dbReference type="Proteomes" id="UP000284824">
    <property type="component" value="Unassembled WGS sequence"/>
</dbReference>
<evidence type="ECO:0000313" key="2">
    <source>
        <dbReference type="Proteomes" id="UP000284824"/>
    </source>
</evidence>
<accession>A0A438M585</accession>
<protein>
    <submittedName>
        <fullName evidence="1">Uncharacterized protein</fullName>
    </submittedName>
</protein>
<proteinExistence type="predicted"/>
<evidence type="ECO:0000313" key="1">
    <source>
        <dbReference type="EMBL" id="RVX40747.1"/>
    </source>
</evidence>
<dbReference type="EMBL" id="SAUN01000001">
    <property type="protein sequence ID" value="RVX40747.1"/>
    <property type="molecule type" value="Genomic_DNA"/>
</dbReference>
<dbReference type="AlphaFoldDB" id="A0A438M585"/>
<comment type="caution">
    <text evidence="1">The sequence shown here is derived from an EMBL/GenBank/DDBJ whole genome shotgun (WGS) entry which is preliminary data.</text>
</comment>